<reference evidence="16" key="1">
    <citation type="submission" date="2012-05" db="EMBL/GenBank/DDBJ databases">
        <title>Whole Genome Assembly of Lutzomyia longipalpis.</title>
        <authorList>
            <person name="Richards S."/>
            <person name="Qu C."/>
            <person name="Dillon R."/>
            <person name="Worley K."/>
            <person name="Scherer S."/>
            <person name="Batterton M."/>
            <person name="Taylor A."/>
            <person name="Hawes A."/>
            <person name="Hernandez B."/>
            <person name="Kovar C."/>
            <person name="Mandapat C."/>
            <person name="Pham C."/>
            <person name="Qu C."/>
            <person name="Jing C."/>
            <person name="Bess C."/>
            <person name="Bandaranaike D."/>
            <person name="Ngo D."/>
            <person name="Ongeri F."/>
            <person name="Arias F."/>
            <person name="Lara F."/>
            <person name="Weissenberger G."/>
            <person name="Kamau G."/>
            <person name="Han H."/>
            <person name="Shen H."/>
            <person name="Dinh H."/>
            <person name="Khalil I."/>
            <person name="Jones J."/>
            <person name="Shafer J."/>
            <person name="Jayaseelan J."/>
            <person name="Quiroz J."/>
            <person name="Blankenburg K."/>
            <person name="Nguyen L."/>
            <person name="Jackson L."/>
            <person name="Francisco L."/>
            <person name="Tang L.-Y."/>
            <person name="Pu L.-L."/>
            <person name="Perales L."/>
            <person name="Lorensuhewa L."/>
            <person name="Munidasa M."/>
            <person name="Coyle M."/>
            <person name="Taylor M."/>
            <person name="Puazo M."/>
            <person name="Firestine M."/>
            <person name="Scheel M."/>
            <person name="Javaid M."/>
            <person name="Wang M."/>
            <person name="Li M."/>
            <person name="Tabassum N."/>
            <person name="Saada N."/>
            <person name="Osuji N."/>
            <person name="Aqrawi P."/>
            <person name="Fu Q."/>
            <person name="Thornton R."/>
            <person name="Raj R."/>
            <person name="Goodspeed R."/>
            <person name="Mata R."/>
            <person name="Najjar R."/>
            <person name="Gubbala S."/>
            <person name="Lee S."/>
            <person name="Denson S."/>
            <person name="Patil S."/>
            <person name="Macmil S."/>
            <person name="Qi S."/>
            <person name="Matskevitch T."/>
            <person name="Palculict T."/>
            <person name="Mathew T."/>
            <person name="Vee V."/>
            <person name="Velamala V."/>
            <person name="Korchina V."/>
            <person name="Cai W."/>
            <person name="Liu W."/>
            <person name="Dai W."/>
            <person name="Zou X."/>
            <person name="Zhu Y."/>
            <person name="Zhang Y."/>
            <person name="Wu Y.-Q."/>
            <person name="Xin Y."/>
            <person name="Nazarath L."/>
            <person name="Kovar C."/>
            <person name="Han Y."/>
            <person name="Muzny D."/>
            <person name="Gibbs R."/>
        </authorList>
    </citation>
    <scope>NUCLEOTIDE SEQUENCE [LARGE SCALE GENOMIC DNA]</scope>
    <source>
        <strain evidence="16">Jacobina</strain>
    </source>
</reference>
<name>A0A1B0EVP9_LUTLO</name>
<evidence type="ECO:0000313" key="14">
    <source>
        <dbReference type="EMBL" id="MBC1174260.1"/>
    </source>
</evidence>
<evidence type="ECO:0000313" key="16">
    <source>
        <dbReference type="Proteomes" id="UP000092461"/>
    </source>
</evidence>
<feature type="compositionally biased region" description="Basic and acidic residues" evidence="11">
    <location>
        <begin position="338"/>
        <end position="380"/>
    </location>
</feature>
<feature type="compositionally biased region" description="Basic and acidic residues" evidence="11">
    <location>
        <begin position="500"/>
        <end position="515"/>
    </location>
</feature>
<feature type="compositionally biased region" description="Low complexity" evidence="11">
    <location>
        <begin position="400"/>
        <end position="414"/>
    </location>
</feature>
<dbReference type="EMBL" id="GITU01005557">
    <property type="protein sequence ID" value="MBC1174260.1"/>
    <property type="molecule type" value="Transcribed_RNA"/>
</dbReference>
<feature type="coiled-coil region" evidence="10">
    <location>
        <begin position="516"/>
        <end position="564"/>
    </location>
</feature>
<dbReference type="GO" id="GO:0048731">
    <property type="term" value="P:system development"/>
    <property type="evidence" value="ECO:0007669"/>
    <property type="project" value="UniProtKB-ARBA"/>
</dbReference>
<dbReference type="GO" id="GO:0005930">
    <property type="term" value="C:axoneme"/>
    <property type="evidence" value="ECO:0007669"/>
    <property type="project" value="UniProtKB-SubCell"/>
</dbReference>
<dbReference type="PANTHER" id="PTHR31363:SF0">
    <property type="entry name" value="TRAF3-INTERACTING PROTEIN 1"/>
    <property type="match status" value="1"/>
</dbReference>
<feature type="compositionally biased region" description="Basic and acidic residues" evidence="11">
    <location>
        <begin position="162"/>
        <end position="226"/>
    </location>
</feature>
<keyword evidence="4" id="KW-0970">Cilium biogenesis/degradation</keyword>
<feature type="compositionally biased region" description="Basic and acidic residues" evidence="11">
    <location>
        <begin position="256"/>
        <end position="301"/>
    </location>
</feature>
<dbReference type="InterPro" id="IPR042576">
    <property type="entry name" value="TRAF3IP1_N_sf"/>
</dbReference>
<protein>
    <recommendedName>
        <fullName evidence="9">TRAF3-interacting protein 1</fullName>
    </recommendedName>
</protein>
<dbReference type="VEuPathDB" id="VectorBase:LLOJ001187"/>
<comment type="subcellular location">
    <subcellularLocation>
        <location evidence="2">Cytoplasm</location>
        <location evidence="2">Cytoskeleton</location>
        <location evidence="2">Cilium axoneme</location>
    </subcellularLocation>
    <subcellularLocation>
        <location evidence="1">Cytoplasm</location>
        <location evidence="1">Cytoskeleton</location>
        <location evidence="1">Cilium basal body</location>
    </subcellularLocation>
</comment>
<keyword evidence="16" id="KW-1185">Reference proteome</keyword>
<dbReference type="GO" id="GO:0030992">
    <property type="term" value="C:intraciliary transport particle B"/>
    <property type="evidence" value="ECO:0007669"/>
    <property type="project" value="TreeGrafter"/>
</dbReference>
<keyword evidence="3" id="KW-0963">Cytoplasm</keyword>
<dbReference type="Gene3D" id="1.10.418.50">
    <property type="entry name" value="Microtubule-binding protein MIP-T3"/>
    <property type="match status" value="1"/>
</dbReference>
<dbReference type="EnsemblMetazoa" id="LLOJ001187-RA">
    <property type="protein sequence ID" value="LLOJ001187-PA"/>
    <property type="gene ID" value="LLOJ001187"/>
</dbReference>
<proteinExistence type="inferred from homology"/>
<dbReference type="InterPro" id="IPR040468">
    <property type="entry name" value="TRAF3IP1_N"/>
</dbReference>
<evidence type="ECO:0000256" key="5">
    <source>
        <dbReference type="ARBA" id="ARBA00023054"/>
    </source>
</evidence>
<evidence type="ECO:0000256" key="10">
    <source>
        <dbReference type="SAM" id="Coils"/>
    </source>
</evidence>
<sequence length="621" mass="70398">MGEVNEAVIKKTQQTLGKYVKRPPLTEKLLMKPPFRFLHDVVNVVIKETGFLRGLYTADELKSENIRDRDAKIKFLEKLINIVEMVTKEELKVRPSKIVAGQEAEKTNELLQAIGMAIERKLDSKAAIEAAKADSAPKKSTKAPVAKTKPTAPVKTTQKTTTKPEKTAEKKVKLSERTKEKPKSEEKVKTKVEAKTPKKDSVVQKNEKNRKDPDKKRIDSGIKLEDSPNEQELNPEDSPKGIQLTLEATPQIVSEEPPKISEKAQEKAPEKPPDSKPVEKPPEAEKVEKPIKDVPNERDELVDVIDEEAERRRKEKRSSKSRNQEEAPPTEYVTEVGEPPRDEEVRPESHQRKRTKSSEKKVKKKDGKEEKEAHKPKELAKQSSVDGSGKIQNVPRPKTSLRPPSVRPASARPGAPRRRDRNVEIVLQPEETIKMGDISVKMENFSIDLEDDGENLIIIEDSTNREDLLPSAPIESVDGQEHGHLVQQILETQKGLTGGKVDDEKKPEEWSDRRTRQASAQQMDALREAIQKLTRAVNPLGKLMNFLQEDIDSMQREYNMWREMHQMALNELNRERSSTQPSTDALKQLEASIVEHTELIDISRANILQNEQKIARLLTDT</sequence>
<feature type="domain" description="TRAF3-interacting protein 1 N-terminal" evidence="12">
    <location>
        <begin position="9"/>
        <end position="117"/>
    </location>
</feature>
<reference evidence="14" key="2">
    <citation type="journal article" date="2020" name="BMC">
        <title>Leishmania infection induces a limited differential gene expression in the sand fly midgut.</title>
        <authorList>
            <person name="Coutinho-Abreu I.V."/>
            <person name="Serafim T.D."/>
            <person name="Meneses C."/>
            <person name="Kamhawi S."/>
            <person name="Oliveira F."/>
            <person name="Valenzuela J.G."/>
        </authorList>
    </citation>
    <scope>NUCLEOTIDE SEQUENCE</scope>
    <source>
        <strain evidence="14">Jacobina</strain>
        <tissue evidence="14">Midgut</tissue>
    </source>
</reference>
<evidence type="ECO:0000256" key="11">
    <source>
        <dbReference type="SAM" id="MobiDB-lite"/>
    </source>
</evidence>
<dbReference type="FunFam" id="1.10.418.50:FF:000001">
    <property type="entry name" value="TRAF3-interacting protein 1 isoform X1"/>
    <property type="match status" value="1"/>
</dbReference>
<accession>A0A1B0EVP9</accession>
<dbReference type="GO" id="GO:0070507">
    <property type="term" value="P:regulation of microtubule cytoskeleton organization"/>
    <property type="evidence" value="ECO:0007669"/>
    <property type="project" value="TreeGrafter"/>
</dbReference>
<evidence type="ECO:0000256" key="7">
    <source>
        <dbReference type="ARBA" id="ARBA00023273"/>
    </source>
</evidence>
<evidence type="ECO:0000256" key="9">
    <source>
        <dbReference type="ARBA" id="ARBA00070492"/>
    </source>
</evidence>
<evidence type="ECO:0000256" key="6">
    <source>
        <dbReference type="ARBA" id="ARBA00023212"/>
    </source>
</evidence>
<dbReference type="PANTHER" id="PTHR31363">
    <property type="entry name" value="TRAF3-INTERACTING PROTEIN 1"/>
    <property type="match status" value="1"/>
</dbReference>
<keyword evidence="7" id="KW-0966">Cell projection</keyword>
<evidence type="ECO:0000313" key="15">
    <source>
        <dbReference type="EnsemblMetazoa" id="LLOJ001187-PA"/>
    </source>
</evidence>
<feature type="region of interest" description="Disordered" evidence="11">
    <location>
        <begin position="494"/>
        <end position="515"/>
    </location>
</feature>
<dbReference type="Proteomes" id="UP000092461">
    <property type="component" value="Unassembled WGS sequence"/>
</dbReference>
<dbReference type="InterPro" id="IPR041476">
    <property type="entry name" value="TRAF3IP1_C"/>
</dbReference>
<reference evidence="15" key="3">
    <citation type="submission" date="2020-05" db="UniProtKB">
        <authorList>
            <consortium name="EnsemblMetazoa"/>
        </authorList>
    </citation>
    <scope>IDENTIFICATION</scope>
    <source>
        <strain evidence="15">Jacobina</strain>
    </source>
</reference>
<keyword evidence="5 10" id="KW-0175">Coiled coil</keyword>
<dbReference type="GO" id="GO:0048513">
    <property type="term" value="P:animal organ development"/>
    <property type="evidence" value="ECO:0007669"/>
    <property type="project" value="UniProtKB-ARBA"/>
</dbReference>
<evidence type="ECO:0000256" key="4">
    <source>
        <dbReference type="ARBA" id="ARBA00022794"/>
    </source>
</evidence>
<evidence type="ECO:0000259" key="12">
    <source>
        <dbReference type="Pfam" id="PF10243"/>
    </source>
</evidence>
<keyword evidence="6" id="KW-0206">Cytoskeleton</keyword>
<dbReference type="Pfam" id="PF17749">
    <property type="entry name" value="MIP-T3_C"/>
    <property type="match status" value="1"/>
</dbReference>
<dbReference type="GO" id="GO:0060271">
    <property type="term" value="P:cilium assembly"/>
    <property type="evidence" value="ECO:0007669"/>
    <property type="project" value="TreeGrafter"/>
</dbReference>
<organism evidence="15 16">
    <name type="scientific">Lutzomyia longipalpis</name>
    <name type="common">Sand fly</name>
    <dbReference type="NCBI Taxonomy" id="7200"/>
    <lineage>
        <taxon>Eukaryota</taxon>
        <taxon>Metazoa</taxon>
        <taxon>Ecdysozoa</taxon>
        <taxon>Arthropoda</taxon>
        <taxon>Hexapoda</taxon>
        <taxon>Insecta</taxon>
        <taxon>Pterygota</taxon>
        <taxon>Neoptera</taxon>
        <taxon>Endopterygota</taxon>
        <taxon>Diptera</taxon>
        <taxon>Nematocera</taxon>
        <taxon>Psychodoidea</taxon>
        <taxon>Psychodidae</taxon>
        <taxon>Lutzomyia</taxon>
        <taxon>Lutzomyia</taxon>
    </lineage>
</organism>
<feature type="region of interest" description="Disordered" evidence="11">
    <location>
        <begin position="130"/>
        <end position="428"/>
    </location>
</feature>
<evidence type="ECO:0000256" key="3">
    <source>
        <dbReference type="ARBA" id="ARBA00022490"/>
    </source>
</evidence>
<feature type="compositionally biased region" description="Low complexity" evidence="11">
    <location>
        <begin position="142"/>
        <end position="161"/>
    </location>
</feature>
<dbReference type="AlphaFoldDB" id="A0A1B0EVP9"/>
<dbReference type="Pfam" id="PF10243">
    <property type="entry name" value="MIP-T3"/>
    <property type="match status" value="1"/>
</dbReference>
<evidence type="ECO:0000259" key="13">
    <source>
        <dbReference type="Pfam" id="PF17749"/>
    </source>
</evidence>
<dbReference type="EMBL" id="AJWK01004379">
    <property type="status" value="NOT_ANNOTATED_CDS"/>
    <property type="molecule type" value="Genomic_DNA"/>
</dbReference>
<dbReference type="VEuPathDB" id="VectorBase:LLONM1_003150"/>
<dbReference type="GO" id="GO:0036064">
    <property type="term" value="C:ciliary basal body"/>
    <property type="evidence" value="ECO:0007669"/>
    <property type="project" value="TreeGrafter"/>
</dbReference>
<dbReference type="GO" id="GO:0008017">
    <property type="term" value="F:microtubule binding"/>
    <property type="evidence" value="ECO:0007669"/>
    <property type="project" value="InterPro"/>
</dbReference>
<dbReference type="InterPro" id="IPR018799">
    <property type="entry name" value="TRAF3IP1"/>
</dbReference>
<evidence type="ECO:0000256" key="1">
    <source>
        <dbReference type="ARBA" id="ARBA00004120"/>
    </source>
</evidence>
<dbReference type="GO" id="GO:0042073">
    <property type="term" value="P:intraciliary transport"/>
    <property type="evidence" value="ECO:0007669"/>
    <property type="project" value="TreeGrafter"/>
</dbReference>
<evidence type="ECO:0000256" key="8">
    <source>
        <dbReference type="ARBA" id="ARBA00043971"/>
    </source>
</evidence>
<evidence type="ECO:0000256" key="2">
    <source>
        <dbReference type="ARBA" id="ARBA00004430"/>
    </source>
</evidence>
<comment type="similarity">
    <text evidence="8">Belongs to the TRAF3IP1 family.</text>
</comment>
<feature type="domain" description="TRAF3-interacting protein 1 C-terminal" evidence="13">
    <location>
        <begin position="478"/>
        <end position="619"/>
    </location>
</feature>